<dbReference type="PROSITE" id="PS50158">
    <property type="entry name" value="ZF_CCHC"/>
    <property type="match status" value="1"/>
</dbReference>
<dbReference type="Gene3D" id="4.10.60.10">
    <property type="entry name" value="Zinc finger, CCHC-type"/>
    <property type="match status" value="1"/>
</dbReference>
<dbReference type="InterPro" id="IPR036875">
    <property type="entry name" value="Znf_CCHC_sf"/>
</dbReference>
<comment type="caution">
    <text evidence="4">The sequence shown here is derived from an EMBL/GenBank/DDBJ whole genome shotgun (WGS) entry which is preliminary data.</text>
</comment>
<proteinExistence type="predicted"/>
<dbReference type="GO" id="GO:0008270">
    <property type="term" value="F:zinc ion binding"/>
    <property type="evidence" value="ECO:0007669"/>
    <property type="project" value="UniProtKB-KW"/>
</dbReference>
<dbReference type="SMART" id="SM00343">
    <property type="entry name" value="ZnF_C2HC"/>
    <property type="match status" value="1"/>
</dbReference>
<dbReference type="SUPFAM" id="SSF57756">
    <property type="entry name" value="Retrovirus zinc finger-like domains"/>
    <property type="match status" value="1"/>
</dbReference>
<feature type="compositionally biased region" description="Low complexity" evidence="2">
    <location>
        <begin position="77"/>
        <end position="89"/>
    </location>
</feature>
<keyword evidence="5" id="KW-1185">Reference proteome</keyword>
<keyword evidence="1" id="KW-0479">Metal-binding</keyword>
<dbReference type="EMBL" id="JACGCM010000511">
    <property type="protein sequence ID" value="KAF6171215.1"/>
    <property type="molecule type" value="Genomic_DNA"/>
</dbReference>
<feature type="region of interest" description="Disordered" evidence="2">
    <location>
        <begin position="64"/>
        <end position="112"/>
    </location>
</feature>
<evidence type="ECO:0000313" key="5">
    <source>
        <dbReference type="Proteomes" id="UP000541444"/>
    </source>
</evidence>
<sequence length="119" mass="13482">MGGPYFEGAQLASRQCWNCGEMGHVKQHCPVPARGPRPLRRFQSLIGYQTRPQQIQQFPLRQFQGPQSRQLVPSPLGVQRPQYLGQQQGQGQGRRHGRMYPVGRRGARTTPHVVEEIAL</sequence>
<dbReference type="InterPro" id="IPR001878">
    <property type="entry name" value="Znf_CCHC"/>
</dbReference>
<protein>
    <recommendedName>
        <fullName evidence="3">CCHC-type domain-containing protein</fullName>
    </recommendedName>
</protein>
<dbReference type="GO" id="GO:0003676">
    <property type="term" value="F:nucleic acid binding"/>
    <property type="evidence" value="ECO:0007669"/>
    <property type="project" value="InterPro"/>
</dbReference>
<dbReference type="Pfam" id="PF00098">
    <property type="entry name" value="zf-CCHC"/>
    <property type="match status" value="1"/>
</dbReference>
<evidence type="ECO:0000256" key="1">
    <source>
        <dbReference type="PROSITE-ProRule" id="PRU00047"/>
    </source>
</evidence>
<name>A0A7J7NVI7_9MAGN</name>
<evidence type="ECO:0000256" key="2">
    <source>
        <dbReference type="SAM" id="MobiDB-lite"/>
    </source>
</evidence>
<dbReference type="AlphaFoldDB" id="A0A7J7NVI7"/>
<dbReference type="OrthoDB" id="3863715at2759"/>
<keyword evidence="1" id="KW-0863">Zinc-finger</keyword>
<reference evidence="4 5" key="1">
    <citation type="journal article" date="2020" name="IScience">
        <title>Genome Sequencing of the Endangered Kingdonia uniflora (Circaeasteraceae, Ranunculales) Reveals Potential Mechanisms of Evolutionary Specialization.</title>
        <authorList>
            <person name="Sun Y."/>
            <person name="Deng T."/>
            <person name="Zhang A."/>
            <person name="Moore M.J."/>
            <person name="Landis J.B."/>
            <person name="Lin N."/>
            <person name="Zhang H."/>
            <person name="Zhang X."/>
            <person name="Huang J."/>
            <person name="Zhang X."/>
            <person name="Sun H."/>
            <person name="Wang H."/>
        </authorList>
    </citation>
    <scope>NUCLEOTIDE SEQUENCE [LARGE SCALE GENOMIC DNA]</scope>
    <source>
        <strain evidence="4">TB1705</strain>
        <tissue evidence="4">Leaf</tissue>
    </source>
</reference>
<evidence type="ECO:0000313" key="4">
    <source>
        <dbReference type="EMBL" id="KAF6171215.1"/>
    </source>
</evidence>
<gene>
    <name evidence="4" type="ORF">GIB67_001930</name>
</gene>
<dbReference type="Proteomes" id="UP000541444">
    <property type="component" value="Unassembled WGS sequence"/>
</dbReference>
<organism evidence="4 5">
    <name type="scientific">Kingdonia uniflora</name>
    <dbReference type="NCBI Taxonomy" id="39325"/>
    <lineage>
        <taxon>Eukaryota</taxon>
        <taxon>Viridiplantae</taxon>
        <taxon>Streptophyta</taxon>
        <taxon>Embryophyta</taxon>
        <taxon>Tracheophyta</taxon>
        <taxon>Spermatophyta</taxon>
        <taxon>Magnoliopsida</taxon>
        <taxon>Ranunculales</taxon>
        <taxon>Circaeasteraceae</taxon>
        <taxon>Kingdonia</taxon>
    </lineage>
</organism>
<feature type="domain" description="CCHC-type" evidence="3">
    <location>
        <begin position="16"/>
        <end position="30"/>
    </location>
</feature>
<keyword evidence="1" id="KW-0862">Zinc</keyword>
<accession>A0A7J7NVI7</accession>
<evidence type="ECO:0000259" key="3">
    <source>
        <dbReference type="PROSITE" id="PS50158"/>
    </source>
</evidence>